<dbReference type="InterPro" id="IPR023430">
    <property type="entry name" value="Pept_HybD-like_dom_sf"/>
</dbReference>
<evidence type="ECO:0000313" key="5">
    <source>
        <dbReference type="EMBL" id="GGD42836.1"/>
    </source>
</evidence>
<dbReference type="GO" id="GO:0006508">
    <property type="term" value="P:proteolysis"/>
    <property type="evidence" value="ECO:0007669"/>
    <property type="project" value="UniProtKB-KW"/>
</dbReference>
<evidence type="ECO:0000256" key="2">
    <source>
        <dbReference type="ARBA" id="ARBA00022670"/>
    </source>
</evidence>
<sequence>MLAAMTTGKNTILVLGLGNVLLTDEAAGVRLAEHVGALPDAAELGLEAMDGGTMGLTLMVAMEDANAMIVCDSAWLGEQPGAFKLFEGAEMDHFLRTRGRNPHDIGLDDVMDGLRLRGAVPEKRALVGIQPEILTVGEHMTPAVAAAIPRAAEAVLALARRWRG</sequence>
<dbReference type="Pfam" id="PF01750">
    <property type="entry name" value="HycI"/>
    <property type="match status" value="1"/>
</dbReference>
<organism evidence="5 6">
    <name type="scientific">Sinisalibacter lacisalsi</name>
    <dbReference type="NCBI Taxonomy" id="1526570"/>
    <lineage>
        <taxon>Bacteria</taxon>
        <taxon>Pseudomonadati</taxon>
        <taxon>Pseudomonadota</taxon>
        <taxon>Alphaproteobacteria</taxon>
        <taxon>Rhodobacterales</taxon>
        <taxon>Roseobacteraceae</taxon>
        <taxon>Sinisalibacter</taxon>
    </lineage>
</organism>
<keyword evidence="4" id="KW-0378">Hydrolase</keyword>
<protein>
    <submittedName>
        <fullName evidence="5">Hydrogenase 2 maturation protease</fullName>
    </submittedName>
</protein>
<dbReference type="PANTHER" id="PTHR30302:SF1">
    <property type="entry name" value="HYDROGENASE 2 MATURATION PROTEASE"/>
    <property type="match status" value="1"/>
</dbReference>
<dbReference type="GO" id="GO:0008233">
    <property type="term" value="F:peptidase activity"/>
    <property type="evidence" value="ECO:0007669"/>
    <property type="project" value="UniProtKB-KW"/>
</dbReference>
<dbReference type="SUPFAM" id="SSF53163">
    <property type="entry name" value="HybD-like"/>
    <property type="match status" value="1"/>
</dbReference>
<evidence type="ECO:0000256" key="4">
    <source>
        <dbReference type="ARBA" id="ARBA00022801"/>
    </source>
</evidence>
<keyword evidence="3" id="KW-0064">Aspartyl protease</keyword>
<evidence type="ECO:0000256" key="3">
    <source>
        <dbReference type="ARBA" id="ARBA00022750"/>
    </source>
</evidence>
<comment type="caution">
    <text evidence="5">The sequence shown here is derived from an EMBL/GenBank/DDBJ whole genome shotgun (WGS) entry which is preliminary data.</text>
</comment>
<dbReference type="Proteomes" id="UP000617355">
    <property type="component" value="Unassembled WGS sequence"/>
</dbReference>
<evidence type="ECO:0000313" key="6">
    <source>
        <dbReference type="Proteomes" id="UP000617355"/>
    </source>
</evidence>
<keyword evidence="2 5" id="KW-0645">Protease</keyword>
<dbReference type="Gene3D" id="3.40.50.1450">
    <property type="entry name" value="HybD-like"/>
    <property type="match status" value="1"/>
</dbReference>
<evidence type="ECO:0000256" key="1">
    <source>
        <dbReference type="ARBA" id="ARBA00006814"/>
    </source>
</evidence>
<dbReference type="InterPro" id="IPR000671">
    <property type="entry name" value="Peptidase_A31"/>
</dbReference>
<reference evidence="6" key="1">
    <citation type="journal article" date="2019" name="Int. J. Syst. Evol. Microbiol.">
        <title>The Global Catalogue of Microorganisms (GCM) 10K type strain sequencing project: providing services to taxonomists for standard genome sequencing and annotation.</title>
        <authorList>
            <consortium name="The Broad Institute Genomics Platform"/>
            <consortium name="The Broad Institute Genome Sequencing Center for Infectious Disease"/>
            <person name="Wu L."/>
            <person name="Ma J."/>
        </authorList>
    </citation>
    <scope>NUCLEOTIDE SEQUENCE [LARGE SCALE GENOMIC DNA]</scope>
    <source>
        <strain evidence="6">CGMCC 1.12922</strain>
    </source>
</reference>
<accession>A0ABQ1QSY6</accession>
<keyword evidence="6" id="KW-1185">Reference proteome</keyword>
<dbReference type="PANTHER" id="PTHR30302">
    <property type="entry name" value="HYDROGENASE 1 MATURATION PROTEASE"/>
    <property type="match status" value="1"/>
</dbReference>
<comment type="similarity">
    <text evidence="1">Belongs to the peptidase A31 family.</text>
</comment>
<dbReference type="NCBIfam" id="TIGR00072">
    <property type="entry name" value="hydrog_prot"/>
    <property type="match status" value="1"/>
</dbReference>
<gene>
    <name evidence="5" type="ORF">GCM10011358_28340</name>
</gene>
<dbReference type="EMBL" id="BMGI01000005">
    <property type="protein sequence ID" value="GGD42836.1"/>
    <property type="molecule type" value="Genomic_DNA"/>
</dbReference>
<name>A0ABQ1QSY6_9RHOB</name>
<dbReference type="PRINTS" id="PR00446">
    <property type="entry name" value="HYDRGNUPTAKE"/>
</dbReference>
<proteinExistence type="inferred from homology"/>